<evidence type="ECO:0000256" key="4">
    <source>
        <dbReference type="ARBA" id="ARBA00023134"/>
    </source>
</evidence>
<keyword evidence="4 5" id="KW-0342">GTP-binding</keyword>
<dbReference type="PANTHER" id="PTHR40392:SF1">
    <property type="entry name" value="2-PHOSPHO-L-LACTATE GUANYLYLTRANSFERASE"/>
    <property type="match status" value="1"/>
</dbReference>
<reference evidence="6 7" key="1">
    <citation type="submission" date="2020-10" db="EMBL/GenBank/DDBJ databases">
        <title>Identification of Nocardia species via Next-generation sequencing and recognition of intraspecies genetic diversity.</title>
        <authorList>
            <person name="Li P."/>
            <person name="Li P."/>
            <person name="Lu B."/>
        </authorList>
    </citation>
    <scope>NUCLEOTIDE SEQUENCE [LARGE SCALE GENOMIC DNA]</scope>
    <source>
        <strain evidence="6 7">BJ06-0143</strain>
    </source>
</reference>
<dbReference type="Gene3D" id="3.90.550.10">
    <property type="entry name" value="Spore Coat Polysaccharide Biosynthesis Protein SpsA, Chain A"/>
    <property type="match status" value="1"/>
</dbReference>
<dbReference type="SUPFAM" id="SSF53448">
    <property type="entry name" value="Nucleotide-diphospho-sugar transferases"/>
    <property type="match status" value="1"/>
</dbReference>
<comment type="catalytic activity">
    <reaction evidence="5">
        <text>phosphoenolpyruvate + GTP + H(+) = enolpyruvoyl-2-diphospho-5'-guanosine + diphosphate</text>
        <dbReference type="Rhea" id="RHEA:30519"/>
        <dbReference type="ChEBI" id="CHEBI:15378"/>
        <dbReference type="ChEBI" id="CHEBI:33019"/>
        <dbReference type="ChEBI" id="CHEBI:37565"/>
        <dbReference type="ChEBI" id="CHEBI:58702"/>
        <dbReference type="ChEBI" id="CHEBI:143701"/>
        <dbReference type="EC" id="2.7.7.105"/>
    </reaction>
</comment>
<dbReference type="PANTHER" id="PTHR40392">
    <property type="entry name" value="2-PHOSPHO-L-LACTATE GUANYLYLTRANSFERASE"/>
    <property type="match status" value="1"/>
</dbReference>
<keyword evidence="3 5" id="KW-0547">Nucleotide-binding</keyword>
<dbReference type="HAMAP" id="MF_02114">
    <property type="entry name" value="CofC"/>
    <property type="match status" value="1"/>
</dbReference>
<evidence type="ECO:0000256" key="1">
    <source>
        <dbReference type="ARBA" id="ARBA00022679"/>
    </source>
</evidence>
<dbReference type="InterPro" id="IPR029044">
    <property type="entry name" value="Nucleotide-diphossugar_trans"/>
</dbReference>
<dbReference type="EMBL" id="JADLQN010000001">
    <property type="protein sequence ID" value="MBF6354763.1"/>
    <property type="molecule type" value="Genomic_DNA"/>
</dbReference>
<comment type="pathway">
    <text evidence="5">Cofactor biosynthesis; coenzyme F420 biosynthesis.</text>
</comment>
<comment type="caution">
    <text evidence="6">The sequence shown here is derived from an EMBL/GenBank/DDBJ whole genome shotgun (WGS) entry which is preliminary data.</text>
</comment>
<feature type="binding site" evidence="5">
    <location>
        <position position="167"/>
    </location>
    <ligand>
        <name>phosphoenolpyruvate</name>
        <dbReference type="ChEBI" id="CHEBI:58702"/>
    </ligand>
</feature>
<feature type="binding site" evidence="5">
    <location>
        <position position="164"/>
    </location>
    <ligand>
        <name>phosphoenolpyruvate</name>
        <dbReference type="ChEBI" id="CHEBI:58702"/>
    </ligand>
</feature>
<dbReference type="RefSeq" id="WP_195001465.1">
    <property type="nucleotide sequence ID" value="NZ_JADLQN010000001.1"/>
</dbReference>
<proteinExistence type="inferred from homology"/>
<evidence type="ECO:0000313" key="6">
    <source>
        <dbReference type="EMBL" id="MBF6354763.1"/>
    </source>
</evidence>
<sequence length="229" mass="23662">MRPHAVHALIAVKRLDQAKSRLADRLPAPHRARLVLAMLADTVTAATAVPQIRTVTVVTPDATVTDLIGALGAHAHPEPAADGLDTTDGLNTALIHAAASLRAEHHGADLLVLQADLPALRPAELADMLDTAPPHGRAVVADHTGSGTAALLVRGGGELAPAFGVDSARRHVAGGAVELGGDWPGLRLDVDTVADLELVTELGAGSSTRAVLHDIGWSCRVHEPARRVC</sequence>
<comment type="function">
    <text evidence="5">Guanylyltransferase that catalyzes the activation of phosphoenolpyruvate (PEP) as enolpyruvoyl-2-diphospho-5'-guanosine, via the condensation of PEP with GTP. It is involved in the biosynthesis of coenzyme F420, a hydride carrier cofactor.</text>
</comment>
<keyword evidence="2 5" id="KW-0548">Nucleotidyltransferase</keyword>
<evidence type="ECO:0000256" key="5">
    <source>
        <dbReference type="HAMAP-Rule" id="MF_02114"/>
    </source>
</evidence>
<accession>A0ABS0DDH7</accession>
<keyword evidence="1 5" id="KW-0808">Transferase</keyword>
<comment type="similarity">
    <text evidence="5">Belongs to the CofC family.</text>
</comment>
<evidence type="ECO:0000256" key="2">
    <source>
        <dbReference type="ARBA" id="ARBA00022695"/>
    </source>
</evidence>
<evidence type="ECO:0000313" key="7">
    <source>
        <dbReference type="Proteomes" id="UP000707731"/>
    </source>
</evidence>
<feature type="binding site" evidence="5">
    <location>
        <position position="148"/>
    </location>
    <ligand>
        <name>phosphoenolpyruvate</name>
        <dbReference type="ChEBI" id="CHEBI:58702"/>
    </ligand>
</feature>
<gene>
    <name evidence="6" type="primary">cofC</name>
    <name evidence="5" type="synonym">fbiD</name>
    <name evidence="6" type="ORF">IU449_09430</name>
</gene>
<evidence type="ECO:0000256" key="3">
    <source>
        <dbReference type="ARBA" id="ARBA00022741"/>
    </source>
</evidence>
<dbReference type="Proteomes" id="UP000707731">
    <property type="component" value="Unassembled WGS sequence"/>
</dbReference>
<dbReference type="Pfam" id="PF01983">
    <property type="entry name" value="CofC"/>
    <property type="match status" value="1"/>
</dbReference>
<dbReference type="NCBIfam" id="TIGR03552">
    <property type="entry name" value="F420_cofC"/>
    <property type="match status" value="1"/>
</dbReference>
<dbReference type="EC" id="2.7.7.105" evidence="5"/>
<name>A0ABS0DDH7_9NOCA</name>
<dbReference type="InterPro" id="IPR002835">
    <property type="entry name" value="CofC"/>
</dbReference>
<organism evidence="6 7">
    <name type="scientific">Nocardia higoensis</name>
    <dbReference type="NCBI Taxonomy" id="228599"/>
    <lineage>
        <taxon>Bacteria</taxon>
        <taxon>Bacillati</taxon>
        <taxon>Actinomycetota</taxon>
        <taxon>Actinomycetes</taxon>
        <taxon>Mycobacteriales</taxon>
        <taxon>Nocardiaceae</taxon>
        <taxon>Nocardia</taxon>
    </lineage>
</organism>
<protein>
    <recommendedName>
        <fullName evidence="5">Phosphoenolpyruvate guanylyltransferase</fullName>
        <shortName evidence="5">PEP guanylyltransferase</shortName>
        <ecNumber evidence="5">2.7.7.105</ecNumber>
    </recommendedName>
</protein>
<keyword evidence="7" id="KW-1185">Reference proteome</keyword>
<dbReference type="GO" id="GO:0043814">
    <property type="term" value="F:phospholactate guanylyltransferase activity"/>
    <property type="evidence" value="ECO:0007669"/>
    <property type="project" value="UniProtKB-EC"/>
</dbReference>